<gene>
    <name evidence="1" type="ORF">GALL_365210</name>
</gene>
<name>A0A1J5QP46_9ZZZZ</name>
<comment type="caution">
    <text evidence="1">The sequence shown here is derived from an EMBL/GenBank/DDBJ whole genome shotgun (WGS) entry which is preliminary data.</text>
</comment>
<evidence type="ECO:0000313" key="1">
    <source>
        <dbReference type="EMBL" id="OIQ81708.1"/>
    </source>
</evidence>
<dbReference type="AlphaFoldDB" id="A0A1J5QP46"/>
<dbReference type="EMBL" id="MLJW01000891">
    <property type="protein sequence ID" value="OIQ81708.1"/>
    <property type="molecule type" value="Genomic_DNA"/>
</dbReference>
<organism evidence="1">
    <name type="scientific">mine drainage metagenome</name>
    <dbReference type="NCBI Taxonomy" id="410659"/>
    <lineage>
        <taxon>unclassified sequences</taxon>
        <taxon>metagenomes</taxon>
        <taxon>ecological metagenomes</taxon>
    </lineage>
</organism>
<proteinExistence type="predicted"/>
<sequence length="107" mass="11775">MSLNIRDRHARISICPEGSGSLLELKQLESQRSLICSLISSTLVYTFVEGSSIAGRSRDGSIQAMSAKMRFAGYSFFVTVFQRGSRMNTALLVSPQLCKTISTAKMF</sequence>
<protein>
    <submittedName>
        <fullName evidence="1">Uncharacterized protein</fullName>
    </submittedName>
</protein>
<accession>A0A1J5QP46</accession>
<reference evidence="1" key="1">
    <citation type="submission" date="2016-10" db="EMBL/GenBank/DDBJ databases">
        <title>Sequence of Gallionella enrichment culture.</title>
        <authorList>
            <person name="Poehlein A."/>
            <person name="Muehling M."/>
            <person name="Daniel R."/>
        </authorList>
    </citation>
    <scope>NUCLEOTIDE SEQUENCE</scope>
</reference>